<dbReference type="OrthoDB" id="7033637at2"/>
<sequence length="107" mass="12335">MTTETYGPAAYRSQAVPALPPPIRDKQGLFDTALKWGHYANLDSISEIEGQLMGEAHLAYERQTKQKRKQQIYCDAERWNFENSGKLLHFLFILKLCCLMSFFSHGH</sequence>
<dbReference type="AlphaFoldDB" id="A0A1H0X577"/>
<evidence type="ECO:0000313" key="1">
    <source>
        <dbReference type="EMBL" id="SDP98101.1"/>
    </source>
</evidence>
<dbReference type="Proteomes" id="UP000199460">
    <property type="component" value="Unassembled WGS sequence"/>
</dbReference>
<accession>A0A1H0X577</accession>
<protein>
    <submittedName>
        <fullName evidence="1">Uncharacterized protein</fullName>
    </submittedName>
</protein>
<dbReference type="RefSeq" id="WP_090432172.1">
    <property type="nucleotide sequence ID" value="NZ_FNJJ01000009.1"/>
</dbReference>
<dbReference type="EMBL" id="FNJJ01000009">
    <property type="protein sequence ID" value="SDP98101.1"/>
    <property type="molecule type" value="Genomic_DNA"/>
</dbReference>
<organism evidence="1 2">
    <name type="scientific">Ectopseudomonas guguanensis</name>
    <dbReference type="NCBI Taxonomy" id="1198456"/>
    <lineage>
        <taxon>Bacteria</taxon>
        <taxon>Pseudomonadati</taxon>
        <taxon>Pseudomonadota</taxon>
        <taxon>Gammaproteobacteria</taxon>
        <taxon>Pseudomonadales</taxon>
        <taxon>Pseudomonadaceae</taxon>
        <taxon>Ectopseudomonas</taxon>
    </lineage>
</organism>
<reference evidence="2" key="1">
    <citation type="submission" date="2016-10" db="EMBL/GenBank/DDBJ databases">
        <authorList>
            <person name="Varghese N."/>
            <person name="Submissions S."/>
        </authorList>
    </citation>
    <scope>NUCLEOTIDE SEQUENCE [LARGE SCALE GENOMIC DNA]</scope>
    <source>
        <strain evidence="2">JCM 18416</strain>
    </source>
</reference>
<keyword evidence="2" id="KW-1185">Reference proteome</keyword>
<dbReference type="GeneID" id="300932723"/>
<evidence type="ECO:0000313" key="2">
    <source>
        <dbReference type="Proteomes" id="UP000199460"/>
    </source>
</evidence>
<proteinExistence type="predicted"/>
<gene>
    <name evidence="1" type="ORF">SAMN05216213_109211</name>
</gene>
<name>A0A1H0X577_9GAMM</name>